<protein>
    <submittedName>
        <fullName evidence="2">Proteophosphoglycan related</fullName>
    </submittedName>
</protein>
<organism evidence="2 3">
    <name type="scientific">Cystoisospora suis</name>
    <dbReference type="NCBI Taxonomy" id="483139"/>
    <lineage>
        <taxon>Eukaryota</taxon>
        <taxon>Sar</taxon>
        <taxon>Alveolata</taxon>
        <taxon>Apicomplexa</taxon>
        <taxon>Conoidasida</taxon>
        <taxon>Coccidia</taxon>
        <taxon>Eucoccidiorida</taxon>
        <taxon>Eimeriorina</taxon>
        <taxon>Sarcocystidae</taxon>
        <taxon>Cystoisospora</taxon>
    </lineage>
</organism>
<proteinExistence type="predicted"/>
<evidence type="ECO:0000313" key="2">
    <source>
        <dbReference type="EMBL" id="PHJ21225.1"/>
    </source>
</evidence>
<feature type="compositionally biased region" description="Basic and acidic residues" evidence="1">
    <location>
        <begin position="26"/>
        <end position="51"/>
    </location>
</feature>
<feature type="compositionally biased region" description="Basic and acidic residues" evidence="1">
    <location>
        <begin position="502"/>
        <end position="515"/>
    </location>
</feature>
<feature type="compositionally biased region" description="Basic and acidic residues" evidence="1">
    <location>
        <begin position="311"/>
        <end position="330"/>
    </location>
</feature>
<feature type="compositionally biased region" description="Basic and acidic residues" evidence="1">
    <location>
        <begin position="461"/>
        <end position="491"/>
    </location>
</feature>
<dbReference type="OrthoDB" id="10562786at2759"/>
<dbReference type="AlphaFoldDB" id="A0A2C6KZ66"/>
<dbReference type="VEuPathDB" id="ToxoDB:CSUI_004943"/>
<comment type="caution">
    <text evidence="2">The sequence shown here is derived from an EMBL/GenBank/DDBJ whole genome shotgun (WGS) entry which is preliminary data.</text>
</comment>
<evidence type="ECO:0000256" key="1">
    <source>
        <dbReference type="SAM" id="MobiDB-lite"/>
    </source>
</evidence>
<dbReference type="GeneID" id="94428335"/>
<feature type="compositionally biased region" description="Basic residues" evidence="1">
    <location>
        <begin position="516"/>
        <end position="525"/>
    </location>
</feature>
<feature type="compositionally biased region" description="Acidic residues" evidence="1">
    <location>
        <begin position="435"/>
        <end position="445"/>
    </location>
</feature>
<feature type="compositionally biased region" description="Basic residues" evidence="1">
    <location>
        <begin position="449"/>
        <end position="460"/>
    </location>
</feature>
<keyword evidence="3" id="KW-1185">Reference proteome</keyword>
<feature type="region of interest" description="Disordered" evidence="1">
    <location>
        <begin position="351"/>
        <end position="691"/>
    </location>
</feature>
<reference evidence="2 3" key="1">
    <citation type="journal article" date="2017" name="Int. J. Parasitol.">
        <title>The genome of the protozoan parasite Cystoisospora suis and a reverse vaccinology approach to identify vaccine candidates.</title>
        <authorList>
            <person name="Palmieri N."/>
            <person name="Shrestha A."/>
            <person name="Ruttkowski B."/>
            <person name="Beck T."/>
            <person name="Vogl C."/>
            <person name="Tomley F."/>
            <person name="Blake D.P."/>
            <person name="Joachim A."/>
        </authorList>
    </citation>
    <scope>NUCLEOTIDE SEQUENCE [LARGE SCALE GENOMIC DNA]</scope>
    <source>
        <strain evidence="2 3">Wien I</strain>
    </source>
</reference>
<dbReference type="EMBL" id="MIGC01002365">
    <property type="protein sequence ID" value="PHJ21225.1"/>
    <property type="molecule type" value="Genomic_DNA"/>
</dbReference>
<dbReference type="Proteomes" id="UP000221165">
    <property type="component" value="Unassembled WGS sequence"/>
</dbReference>
<dbReference type="InterPro" id="IPR036770">
    <property type="entry name" value="Ankyrin_rpt-contain_sf"/>
</dbReference>
<dbReference type="RefSeq" id="XP_067922909.1">
    <property type="nucleotide sequence ID" value="XM_068065124.1"/>
</dbReference>
<feature type="compositionally biased region" description="Polar residues" evidence="1">
    <location>
        <begin position="278"/>
        <end position="296"/>
    </location>
</feature>
<name>A0A2C6KZ66_9APIC</name>
<feature type="region of interest" description="Disordered" evidence="1">
    <location>
        <begin position="1"/>
        <end position="83"/>
    </location>
</feature>
<accession>A0A2C6KZ66</accession>
<sequence length="691" mass="75927">MEAPKSSPSPEKEQDRTEAPQSSPTQEEKQDRKEAPQSSPQEKKEKDKIDSRFIPPTSSQRIDPDRDASLFNPPYSPYRLPQKTFPSRQQMFDAVTSGDIERCRELRRWWNIPISTKAQPGYGDIFTTLQLAFITGQETLASLLLADSFTDVFIRSEPSGRTCLMVAAYHECSLGLLSLLLQRVTKGSFAAINAVDSAGKTALDNAVPDGKAYRLLRRYGALHGAELHLEKSLFGGIRAFSFSSFFSPEASTAAVTPGFCYIKTEGLYPSPPPGIDTHLTSPSLPATIASGRTSSPELDLFSRPVSSSPSRVEEILREEQEREERRRAGKDVDWEEELDLWRKFNREVSPAAWERMSPSRPDAAFQRKDKNTGSLSSRRTSSDGGRKRKAGGLGRLRIEQEETEDEIEQGAREEKENEEHRAKGVSRRKRRESLEESERDESDDEGRDRRRGSREKRRHRSLEDNGDRQGAREKGKGMRAKKDAPPRKSVDAQHVAKGKGTKQGDRGIRNEGDTRAKHKEGRRRSAASSPDAAGAKTSGMDQGRKKPRTKKAGEAVIMKKKAIPGDQGKNTIVKKKAMPAGPGEKQAGSGTGHDVTRKTEPSKAPPRDEDKAALVKKVQEELDRRGGRTKSGGGPPPPPQGKKKAVGSPPPPGSKTGAKNPAGPVGQKKVLSTPGKPPAKKSPKAVAAPHE</sequence>
<feature type="compositionally biased region" description="Low complexity" evidence="1">
    <location>
        <begin position="526"/>
        <end position="535"/>
    </location>
</feature>
<feature type="compositionally biased region" description="Basic and acidic residues" evidence="1">
    <location>
        <begin position="409"/>
        <end position="422"/>
    </location>
</feature>
<evidence type="ECO:0000313" key="3">
    <source>
        <dbReference type="Proteomes" id="UP000221165"/>
    </source>
</evidence>
<dbReference type="Gene3D" id="1.25.40.20">
    <property type="entry name" value="Ankyrin repeat-containing domain"/>
    <property type="match status" value="1"/>
</dbReference>
<gene>
    <name evidence="2" type="ORF">CSUI_004943</name>
</gene>
<feature type="region of interest" description="Disordered" evidence="1">
    <location>
        <begin position="276"/>
        <end position="330"/>
    </location>
</feature>
<feature type="compositionally biased region" description="Basic and acidic residues" evidence="1">
    <location>
        <begin position="594"/>
        <end position="626"/>
    </location>
</feature>
<dbReference type="SUPFAM" id="SSF48403">
    <property type="entry name" value="Ankyrin repeat"/>
    <property type="match status" value="1"/>
</dbReference>